<evidence type="ECO:0000256" key="1">
    <source>
        <dbReference type="ARBA" id="ARBA00001974"/>
    </source>
</evidence>
<dbReference type="RefSeq" id="WP_042685746.1">
    <property type="nucleotide sequence ID" value="NZ_DUIH01000012.1"/>
</dbReference>
<evidence type="ECO:0000256" key="2">
    <source>
        <dbReference type="ARBA" id="ARBA00005272"/>
    </source>
</evidence>
<keyword evidence="5" id="KW-0560">Oxidoreductase</keyword>
<dbReference type="GO" id="GO:0003955">
    <property type="term" value="F:NAD(P)H dehydrogenase (quinone) activity"/>
    <property type="evidence" value="ECO:0007669"/>
    <property type="project" value="TreeGrafter"/>
</dbReference>
<accession>A0A832RXP3</accession>
<dbReference type="Gene3D" id="3.50.50.100">
    <property type="match status" value="1"/>
</dbReference>
<evidence type="ECO:0000313" key="8">
    <source>
        <dbReference type="Proteomes" id="UP000600363"/>
    </source>
</evidence>
<organism evidence="7 8">
    <name type="scientific">Methermicoccus shengliensis</name>
    <dbReference type="NCBI Taxonomy" id="660064"/>
    <lineage>
        <taxon>Archaea</taxon>
        <taxon>Methanobacteriati</taxon>
        <taxon>Methanobacteriota</taxon>
        <taxon>Stenosarchaea group</taxon>
        <taxon>Methanomicrobia</taxon>
        <taxon>Methanosarcinales</taxon>
        <taxon>Methermicoccaceae</taxon>
        <taxon>Methermicoccus</taxon>
    </lineage>
</organism>
<keyword evidence="3" id="KW-0285">Flavoprotein</keyword>
<feature type="domain" description="FAD/NAD(P)-binding" evidence="6">
    <location>
        <begin position="1"/>
        <end position="271"/>
    </location>
</feature>
<dbReference type="Proteomes" id="UP000600363">
    <property type="component" value="Unassembled WGS sequence"/>
</dbReference>
<evidence type="ECO:0000256" key="5">
    <source>
        <dbReference type="ARBA" id="ARBA00023002"/>
    </source>
</evidence>
<dbReference type="AlphaFoldDB" id="A0A832RXP3"/>
<dbReference type="InterPro" id="IPR036188">
    <property type="entry name" value="FAD/NAD-bd_sf"/>
</dbReference>
<evidence type="ECO:0000256" key="3">
    <source>
        <dbReference type="ARBA" id="ARBA00022630"/>
    </source>
</evidence>
<dbReference type="InterPro" id="IPR023753">
    <property type="entry name" value="FAD/NAD-binding_dom"/>
</dbReference>
<reference evidence="7" key="1">
    <citation type="journal article" date="2020" name="bioRxiv">
        <title>A rank-normalized archaeal taxonomy based on genome phylogeny resolves widespread incomplete and uneven classifications.</title>
        <authorList>
            <person name="Rinke C."/>
            <person name="Chuvochina M."/>
            <person name="Mussig A.J."/>
            <person name="Chaumeil P.-A."/>
            <person name="Waite D.W."/>
            <person name="Whitman W.B."/>
            <person name="Parks D.H."/>
            <person name="Hugenholtz P."/>
        </authorList>
    </citation>
    <scope>NUCLEOTIDE SEQUENCE</scope>
    <source>
        <strain evidence="7">UBA12518</strain>
    </source>
</reference>
<gene>
    <name evidence="7" type="ORF">HA299_03970</name>
</gene>
<keyword evidence="4" id="KW-0274">FAD</keyword>
<name>A0A832RXP3_9EURY</name>
<dbReference type="PANTHER" id="PTHR42913">
    <property type="entry name" value="APOPTOSIS-INDUCING FACTOR 1"/>
    <property type="match status" value="1"/>
</dbReference>
<evidence type="ECO:0000259" key="6">
    <source>
        <dbReference type="Pfam" id="PF07992"/>
    </source>
</evidence>
<dbReference type="PRINTS" id="PR00469">
    <property type="entry name" value="PNDRDTASEII"/>
</dbReference>
<sequence length="355" mass="38949">MRVVVVGGGIAGAELIRCASAHEALELVLIEPKPRIECQALYPELLSGKVSVEDITAPLKPFCERVGATLISERAISLEEGVVVCERSRVEYDVVVVATGATQNYYGIRGAERAFSIHTLEHALRARQFIESHSPERIVIVGSGLTGVETACELAESLDATIYIVEMMDRVLPTFPERTSSLVGKTLESRGVRVLTSLGVCAIEEEGVALSDGSVLECDMVIWTAGIRPSSFVESLSLPKRNGWLLTDRYLRVREDVFVIGDNAWVEVDGKIATKTGMEAERQARHTAENLARLERGTPLFPYRVRASTDSPVALISTGCGCAVGVYGRMCITMPSRLIYAVKSWIDRSFIRRFR</sequence>
<comment type="caution">
    <text evidence="7">The sequence shown here is derived from an EMBL/GenBank/DDBJ whole genome shotgun (WGS) entry which is preliminary data.</text>
</comment>
<comment type="cofactor">
    <cofactor evidence="1">
        <name>FAD</name>
        <dbReference type="ChEBI" id="CHEBI:57692"/>
    </cofactor>
</comment>
<dbReference type="PANTHER" id="PTHR42913:SF3">
    <property type="entry name" value="64 KDA MITOCHONDRIAL NADH DEHYDROGENASE (EUROFUNG)"/>
    <property type="match status" value="1"/>
</dbReference>
<dbReference type="SUPFAM" id="SSF51905">
    <property type="entry name" value="FAD/NAD(P)-binding domain"/>
    <property type="match status" value="1"/>
</dbReference>
<dbReference type="EMBL" id="DUIH01000012">
    <property type="protein sequence ID" value="HIH69764.1"/>
    <property type="molecule type" value="Genomic_DNA"/>
</dbReference>
<protein>
    <submittedName>
        <fullName evidence="7">FAD-dependent oxidoreductase</fullName>
    </submittedName>
</protein>
<dbReference type="InterPro" id="IPR051169">
    <property type="entry name" value="NADH-Q_oxidoreductase"/>
</dbReference>
<evidence type="ECO:0000313" key="7">
    <source>
        <dbReference type="EMBL" id="HIH69764.1"/>
    </source>
</evidence>
<dbReference type="PRINTS" id="PR00368">
    <property type="entry name" value="FADPNR"/>
</dbReference>
<dbReference type="Pfam" id="PF07992">
    <property type="entry name" value="Pyr_redox_2"/>
    <property type="match status" value="1"/>
</dbReference>
<comment type="similarity">
    <text evidence="2">Belongs to the NADH dehydrogenase family.</text>
</comment>
<evidence type="ECO:0000256" key="4">
    <source>
        <dbReference type="ARBA" id="ARBA00022827"/>
    </source>
</evidence>
<proteinExistence type="inferred from homology"/>
<dbReference type="GO" id="GO:0019646">
    <property type="term" value="P:aerobic electron transport chain"/>
    <property type="evidence" value="ECO:0007669"/>
    <property type="project" value="TreeGrafter"/>
</dbReference>